<keyword evidence="2" id="KW-0288">FMN</keyword>
<keyword evidence="5" id="KW-1185">Reference proteome</keyword>
<organism evidence="4 5">
    <name type="scientific">Iodobacter violaceini</name>
    <dbReference type="NCBI Taxonomy" id="3044271"/>
    <lineage>
        <taxon>Bacteria</taxon>
        <taxon>Pseudomonadati</taxon>
        <taxon>Pseudomonadota</taxon>
        <taxon>Betaproteobacteria</taxon>
        <taxon>Neisseriales</taxon>
        <taxon>Chitinibacteraceae</taxon>
        <taxon>Iodobacter</taxon>
    </lineage>
</organism>
<accession>A0ABX0KMN6</accession>
<sequence>MATAIILGSARNHGNTHQLALQIANHTECVIFNLADYNISHYDYEHKNIADDFLPLVREIITFDRFILATPIYWYSPSSIMKIFMDRLTDLITIEQSIGRQLKNKSAAIISTGNDKIAPQCFEDIFRLTFQHLHINYLGMLYCPCNKDPQQHKTSIISHFIQQLKLSKPTSKK</sequence>
<evidence type="ECO:0000313" key="4">
    <source>
        <dbReference type="EMBL" id="NHQ84654.1"/>
    </source>
</evidence>
<protein>
    <submittedName>
        <fullName evidence="4">NAD(P)H-dependent oxidoreductase</fullName>
    </submittedName>
</protein>
<evidence type="ECO:0000256" key="2">
    <source>
        <dbReference type="ARBA" id="ARBA00022643"/>
    </source>
</evidence>
<dbReference type="Gene3D" id="3.40.50.360">
    <property type="match status" value="1"/>
</dbReference>
<dbReference type="Pfam" id="PF03358">
    <property type="entry name" value="FMN_red"/>
    <property type="match status" value="1"/>
</dbReference>
<dbReference type="InterPro" id="IPR005025">
    <property type="entry name" value="FMN_Rdtase-like_dom"/>
</dbReference>
<dbReference type="InterPro" id="IPR051796">
    <property type="entry name" value="ISF_SsuE-like"/>
</dbReference>
<dbReference type="InterPro" id="IPR029039">
    <property type="entry name" value="Flavoprotein-like_sf"/>
</dbReference>
<evidence type="ECO:0000256" key="1">
    <source>
        <dbReference type="ARBA" id="ARBA00022630"/>
    </source>
</evidence>
<gene>
    <name evidence="4" type="ORF">HA050_00800</name>
</gene>
<evidence type="ECO:0000313" key="5">
    <source>
        <dbReference type="Proteomes" id="UP000712570"/>
    </source>
</evidence>
<dbReference type="SUPFAM" id="SSF52218">
    <property type="entry name" value="Flavoproteins"/>
    <property type="match status" value="1"/>
</dbReference>
<dbReference type="PANTHER" id="PTHR43278:SF4">
    <property type="entry name" value="NAD(P)H-DEPENDENT FMN-CONTAINING OXIDOREDUCTASE YWQN-RELATED"/>
    <property type="match status" value="1"/>
</dbReference>
<evidence type="ECO:0000259" key="3">
    <source>
        <dbReference type="Pfam" id="PF03358"/>
    </source>
</evidence>
<feature type="domain" description="NADPH-dependent FMN reductase-like" evidence="3">
    <location>
        <begin position="2"/>
        <end position="120"/>
    </location>
</feature>
<dbReference type="EMBL" id="JAAOLX010000001">
    <property type="protein sequence ID" value="NHQ84654.1"/>
    <property type="molecule type" value="Genomic_DNA"/>
</dbReference>
<dbReference type="Proteomes" id="UP000712570">
    <property type="component" value="Unassembled WGS sequence"/>
</dbReference>
<keyword evidence="1" id="KW-0285">Flavoprotein</keyword>
<dbReference type="RefSeq" id="WP_166820856.1">
    <property type="nucleotide sequence ID" value="NZ_JAAOLX010000001.1"/>
</dbReference>
<name>A0ABX0KMN6_9NEIS</name>
<reference evidence="4 5" key="1">
    <citation type="submission" date="2020-03" db="EMBL/GenBank/DDBJ databases">
        <title>Draft genome sequence of environmentally isolated violet-colored cultures.</title>
        <authorList>
            <person name="Wilson H.S."/>
        </authorList>
    </citation>
    <scope>NUCLEOTIDE SEQUENCE [LARGE SCALE GENOMIC DNA]</scope>
    <source>
        <strain evidence="4 5">HSC-16F04</strain>
    </source>
</reference>
<comment type="caution">
    <text evidence="4">The sequence shown here is derived from an EMBL/GenBank/DDBJ whole genome shotgun (WGS) entry which is preliminary data.</text>
</comment>
<proteinExistence type="predicted"/>
<dbReference type="PANTHER" id="PTHR43278">
    <property type="entry name" value="NAD(P)H-DEPENDENT FMN-CONTAINING OXIDOREDUCTASE YWQN-RELATED"/>
    <property type="match status" value="1"/>
</dbReference>